<dbReference type="AlphaFoldDB" id="A0A2H3D8N3"/>
<dbReference type="InterPro" id="IPR032675">
    <property type="entry name" value="LRR_dom_sf"/>
</dbReference>
<proteinExistence type="predicted"/>
<dbReference type="EMBL" id="KZ293676">
    <property type="protein sequence ID" value="PBK87792.1"/>
    <property type="molecule type" value="Genomic_DNA"/>
</dbReference>
<dbReference type="Proteomes" id="UP000217790">
    <property type="component" value="Unassembled WGS sequence"/>
</dbReference>
<dbReference type="Gene3D" id="1.20.1280.50">
    <property type="match status" value="1"/>
</dbReference>
<organism evidence="1 2">
    <name type="scientific">Armillaria gallica</name>
    <name type="common">Bulbous honey fungus</name>
    <name type="synonym">Armillaria bulbosa</name>
    <dbReference type="NCBI Taxonomy" id="47427"/>
    <lineage>
        <taxon>Eukaryota</taxon>
        <taxon>Fungi</taxon>
        <taxon>Dikarya</taxon>
        <taxon>Basidiomycota</taxon>
        <taxon>Agaricomycotina</taxon>
        <taxon>Agaricomycetes</taxon>
        <taxon>Agaricomycetidae</taxon>
        <taxon>Agaricales</taxon>
        <taxon>Marasmiineae</taxon>
        <taxon>Physalacriaceae</taxon>
        <taxon>Armillaria</taxon>
    </lineage>
</organism>
<accession>A0A2H3D8N3</accession>
<gene>
    <name evidence="1" type="ORF">ARMGADRAFT_1168304</name>
</gene>
<dbReference type="PANTHER" id="PTHR38926:SF72">
    <property type="entry name" value="IM:7136021-RELATED"/>
    <property type="match status" value="1"/>
</dbReference>
<keyword evidence="2" id="KW-1185">Reference proteome</keyword>
<dbReference type="InterPro" id="IPR036047">
    <property type="entry name" value="F-box-like_dom_sf"/>
</dbReference>
<evidence type="ECO:0000313" key="1">
    <source>
        <dbReference type="EMBL" id="PBK87792.1"/>
    </source>
</evidence>
<dbReference type="OMA" id="LEELMDW"/>
<dbReference type="PANTHER" id="PTHR38926">
    <property type="entry name" value="F-BOX DOMAIN CONTAINING PROTEIN, EXPRESSED"/>
    <property type="match status" value="1"/>
</dbReference>
<evidence type="ECO:0000313" key="2">
    <source>
        <dbReference type="Proteomes" id="UP000217790"/>
    </source>
</evidence>
<dbReference type="Gene3D" id="3.80.10.10">
    <property type="entry name" value="Ribonuclease Inhibitor"/>
    <property type="match status" value="1"/>
</dbReference>
<dbReference type="SUPFAM" id="SSF52047">
    <property type="entry name" value="RNI-like"/>
    <property type="match status" value="1"/>
</dbReference>
<protein>
    <submittedName>
        <fullName evidence="1">Uncharacterized protein</fullName>
    </submittedName>
</protein>
<dbReference type="InParanoid" id="A0A2H3D8N3"/>
<dbReference type="SUPFAM" id="SSF81383">
    <property type="entry name" value="F-box domain"/>
    <property type="match status" value="1"/>
</dbReference>
<dbReference type="STRING" id="47427.A0A2H3D8N3"/>
<name>A0A2H3D8N3_ARMGA</name>
<reference evidence="2" key="1">
    <citation type="journal article" date="2017" name="Nat. Ecol. Evol.">
        <title>Genome expansion and lineage-specific genetic innovations in the forest pathogenic fungi Armillaria.</title>
        <authorList>
            <person name="Sipos G."/>
            <person name="Prasanna A.N."/>
            <person name="Walter M.C."/>
            <person name="O'Connor E."/>
            <person name="Balint B."/>
            <person name="Krizsan K."/>
            <person name="Kiss B."/>
            <person name="Hess J."/>
            <person name="Varga T."/>
            <person name="Slot J."/>
            <person name="Riley R."/>
            <person name="Boka B."/>
            <person name="Rigling D."/>
            <person name="Barry K."/>
            <person name="Lee J."/>
            <person name="Mihaltcheva S."/>
            <person name="LaButti K."/>
            <person name="Lipzen A."/>
            <person name="Waldron R."/>
            <person name="Moloney N.M."/>
            <person name="Sperisen C."/>
            <person name="Kredics L."/>
            <person name="Vagvoelgyi C."/>
            <person name="Patrignani A."/>
            <person name="Fitzpatrick D."/>
            <person name="Nagy I."/>
            <person name="Doyle S."/>
            <person name="Anderson J.B."/>
            <person name="Grigoriev I.V."/>
            <person name="Gueldener U."/>
            <person name="Muensterkoetter M."/>
            <person name="Nagy L.G."/>
        </authorList>
    </citation>
    <scope>NUCLEOTIDE SEQUENCE [LARGE SCALE GENOMIC DNA]</scope>
    <source>
        <strain evidence="2">Ar21-2</strain>
    </source>
</reference>
<sequence>MDFISGQMVTQRTVPIGDGNSENTTKLSIDSMQEPEADANPPIHSLPPEILSEIFLLALPSSYDILDPIREGPWLLGRVCHQWRDISRDYPALWSSFDLVDWRLGLKQLAQEIRLRLFQEALQRTRQTGLTMTLWIHDSFPAAIIETLMQHSRQWEDVSLLFTSSRQWSQSILHSPPLQFPLLRSLSLCYQKSQDDLVATLGLFTNAPSLRSLEFNVKIPPFDMTMIPFPWSHITHLTMSFAKFSHVELIVTLLQLCPSLEELMDWTLLLGGRDPDVATVASLMLSKLRSLSLSSHLLLRDLTCPVLEHLSFTMPHAEYPSLNLTIAQFFARSGSQLHSLELGLPRDSLGPDQLFSYIPQLRKLVLHLADSDNDSDPARFLKGLSGERGIVLRNLSVLELSAMNLFTDDIRLEGRDELLVRIIERRWNVPRDSQVTRLSHVRVRARNPITRVGDQVAPTPMVLSRIDRLKSFKAEGLDISIIIDEEIEDALWKERVLL</sequence>
<dbReference type="OrthoDB" id="2912059at2759"/>